<accession>A0ABQ5P009</accession>
<feature type="compositionally biased region" description="Acidic residues" evidence="1">
    <location>
        <begin position="145"/>
        <end position="158"/>
    </location>
</feature>
<comment type="caution">
    <text evidence="3">The sequence shown here is derived from an EMBL/GenBank/DDBJ whole genome shotgun (WGS) entry which is preliminary data.</text>
</comment>
<feature type="compositionally biased region" description="Low complexity" evidence="1">
    <location>
        <begin position="51"/>
        <end position="66"/>
    </location>
</feature>
<protein>
    <submittedName>
        <fullName evidence="3">Uncharacterized protein</fullName>
    </submittedName>
</protein>
<dbReference type="Proteomes" id="UP001291653">
    <property type="component" value="Unassembled WGS sequence"/>
</dbReference>
<keyword evidence="2" id="KW-0472">Membrane</keyword>
<name>A0ABQ5P009_9ACTN</name>
<keyword evidence="2" id="KW-0812">Transmembrane</keyword>
<gene>
    <name evidence="3" type="ORF">SYYSPA8_16200</name>
</gene>
<feature type="transmembrane region" description="Helical" evidence="2">
    <location>
        <begin position="777"/>
        <end position="795"/>
    </location>
</feature>
<feature type="compositionally biased region" description="Basic and acidic residues" evidence="1">
    <location>
        <begin position="761"/>
        <end position="770"/>
    </location>
</feature>
<dbReference type="InterPro" id="IPR029058">
    <property type="entry name" value="AB_hydrolase_fold"/>
</dbReference>
<reference evidence="3 4" key="1">
    <citation type="submission" date="2022-10" db="EMBL/GenBank/DDBJ databases">
        <title>Draft genome sequence of Streptomyces sp. YSPA8.</title>
        <authorList>
            <person name="Moriuchi R."/>
            <person name="Dohra H."/>
            <person name="Yamamura H."/>
            <person name="Kodani S."/>
        </authorList>
    </citation>
    <scope>NUCLEOTIDE SEQUENCE [LARGE SCALE GENOMIC DNA]</scope>
    <source>
        <strain evidence="3 4">YSPA8</strain>
    </source>
</reference>
<feature type="region of interest" description="Disordered" evidence="1">
    <location>
        <begin position="720"/>
        <end position="774"/>
    </location>
</feature>
<evidence type="ECO:0000313" key="4">
    <source>
        <dbReference type="Proteomes" id="UP001291653"/>
    </source>
</evidence>
<dbReference type="RefSeq" id="WP_323447910.1">
    <property type="nucleotide sequence ID" value="NZ_BSBI01000006.1"/>
</dbReference>
<proteinExistence type="predicted"/>
<feature type="compositionally biased region" description="Pro residues" evidence="1">
    <location>
        <begin position="117"/>
        <end position="133"/>
    </location>
</feature>
<evidence type="ECO:0000256" key="2">
    <source>
        <dbReference type="SAM" id="Phobius"/>
    </source>
</evidence>
<dbReference type="EMBL" id="BSBI01000006">
    <property type="protein sequence ID" value="GLF95859.1"/>
    <property type="molecule type" value="Genomic_DNA"/>
</dbReference>
<sequence>MSVTVPRVAERGRRRRARLLCAVSLAVLVVGGTAPGAGASGSGREPVPSALVPGLPGDLGAPGLPGVPVPGGLGGRAADSRATDTRAPDEAPDADLVTPAASAAPSAPSILSVPSLPSVPPSSAPGTPSPPPPRTRDGGTAEAAEASEDSGDSGDSGDADGPRSPANRRPARPEVTRGKGFTAVGFDLGDTALPGGGGFRAPVRGQLVLPASGPPARLVLLSHLRSGNCSTGDLADGGVFAYPCPAGSEEVRYDRGWRYLAESLARRGYASLIPDLGPIWVGHDVRGAYDQVEAVLKVFGEQRDALARAVEDGGDTFGTRLRGRVDLRTAALVTHSRSAYAAEPMARRWAAGPTRIRSQYLLQPALETSAEDPYGPMSAPPADLPWLTVLSAEDADVGYAGNVYLSDHLGQRRTAPAGAVTVRGFGHNYFNRALSAARADDRVSCTRNCPGPAAHERLLTATLGDWLAGTWGPGGSAGIPAGPGRSTGIAAGPVRSTGIAAGPGRSTGIAALDDVRAAVPRGFGGVPARWLIPGTPSVRRETVVALPRAGTAPGRARVTWSATGDATARLCRQYHPQDPARRPDRCDDTALGVVDSTTPLLQVRWKRTGGLRIPLRLRQTPDRLTLHLAPFGGRDERSPGTPLRLTLRDTGGRGATVDLPATDPALANAARGEQGAAFQISTVRVPLERFRGVDPSRLDRLTIGGTGGGPDGVLLRQAEFTGAPPKGTPANPAPGPHDQATGPTPQGARADRTPPATPRPPRAEPPRHMLSDTGGHTLSAALVSLALIAIGLTLVRHARSRRP</sequence>
<dbReference type="Gene3D" id="3.40.50.1820">
    <property type="entry name" value="alpha/beta hydrolase"/>
    <property type="match status" value="1"/>
</dbReference>
<feature type="region of interest" description="Disordered" evidence="1">
    <location>
        <begin position="34"/>
        <end position="184"/>
    </location>
</feature>
<organism evidence="3 4">
    <name type="scientific">Streptomyces yaizuensis</name>
    <dbReference type="NCBI Taxonomy" id="2989713"/>
    <lineage>
        <taxon>Bacteria</taxon>
        <taxon>Bacillati</taxon>
        <taxon>Actinomycetota</taxon>
        <taxon>Actinomycetes</taxon>
        <taxon>Kitasatosporales</taxon>
        <taxon>Streptomycetaceae</taxon>
        <taxon>Streptomyces</taxon>
    </lineage>
</organism>
<feature type="compositionally biased region" description="Basic and acidic residues" evidence="1">
    <location>
        <begin position="78"/>
        <end position="89"/>
    </location>
</feature>
<evidence type="ECO:0000313" key="3">
    <source>
        <dbReference type="EMBL" id="GLF95859.1"/>
    </source>
</evidence>
<feature type="compositionally biased region" description="Low complexity" evidence="1">
    <location>
        <begin position="99"/>
        <end position="116"/>
    </location>
</feature>
<dbReference type="SUPFAM" id="SSF53474">
    <property type="entry name" value="alpha/beta-Hydrolases"/>
    <property type="match status" value="1"/>
</dbReference>
<evidence type="ECO:0000256" key="1">
    <source>
        <dbReference type="SAM" id="MobiDB-lite"/>
    </source>
</evidence>
<keyword evidence="4" id="KW-1185">Reference proteome</keyword>
<keyword evidence="2" id="KW-1133">Transmembrane helix</keyword>